<comment type="similarity">
    <text evidence="1">Belongs to the EamA transporter family.</text>
</comment>
<feature type="transmembrane region" description="Helical" evidence="2">
    <location>
        <begin position="151"/>
        <end position="171"/>
    </location>
</feature>
<accession>A0ABS7NWF3</accession>
<dbReference type="SUPFAM" id="SSF103481">
    <property type="entry name" value="Multidrug resistance efflux transporter EmrE"/>
    <property type="match status" value="2"/>
</dbReference>
<keyword evidence="2" id="KW-0472">Membrane</keyword>
<protein>
    <submittedName>
        <fullName evidence="4">DMT family transporter</fullName>
    </submittedName>
</protein>
<evidence type="ECO:0000313" key="5">
    <source>
        <dbReference type="Proteomes" id="UP001520140"/>
    </source>
</evidence>
<reference evidence="4 5" key="1">
    <citation type="submission" date="2020-06" db="EMBL/GenBank/DDBJ databases">
        <title>Taxonomy, biology and ecology of Rhodococcus bacteria occurring in California pistachio and other woody hosts as revealed by genome sequence analyses.</title>
        <authorList>
            <person name="Gai Y."/>
            <person name="Riely B."/>
        </authorList>
    </citation>
    <scope>NUCLEOTIDE SEQUENCE [LARGE SCALE GENOMIC DNA]</scope>
    <source>
        <strain evidence="4 5">BP-284</strain>
    </source>
</reference>
<evidence type="ECO:0000256" key="2">
    <source>
        <dbReference type="SAM" id="Phobius"/>
    </source>
</evidence>
<keyword evidence="2" id="KW-0812">Transmembrane</keyword>
<evidence type="ECO:0000259" key="3">
    <source>
        <dbReference type="Pfam" id="PF00892"/>
    </source>
</evidence>
<keyword evidence="5" id="KW-1185">Reference proteome</keyword>
<dbReference type="RefSeq" id="WP_082833848.1">
    <property type="nucleotide sequence ID" value="NZ_JABUKE010000019.1"/>
</dbReference>
<dbReference type="Proteomes" id="UP001520140">
    <property type="component" value="Unassembled WGS sequence"/>
</dbReference>
<feature type="domain" description="EamA" evidence="3">
    <location>
        <begin position="2"/>
        <end position="132"/>
    </location>
</feature>
<dbReference type="EMBL" id="JABUKG010000019">
    <property type="protein sequence ID" value="MBY6322353.1"/>
    <property type="molecule type" value="Genomic_DNA"/>
</dbReference>
<evidence type="ECO:0000313" key="4">
    <source>
        <dbReference type="EMBL" id="MBY6322353.1"/>
    </source>
</evidence>
<evidence type="ECO:0000256" key="1">
    <source>
        <dbReference type="ARBA" id="ARBA00007362"/>
    </source>
</evidence>
<feature type="transmembrane region" description="Helical" evidence="2">
    <location>
        <begin position="183"/>
        <end position="202"/>
    </location>
</feature>
<feature type="transmembrane region" description="Helical" evidence="2">
    <location>
        <begin position="33"/>
        <end position="53"/>
    </location>
</feature>
<feature type="transmembrane region" description="Helical" evidence="2">
    <location>
        <begin position="214"/>
        <end position="236"/>
    </location>
</feature>
<comment type="caution">
    <text evidence="4">The sequence shown here is derived from an EMBL/GenBank/DDBJ whole genome shotgun (WGS) entry which is preliminary data.</text>
</comment>
<proteinExistence type="inferred from homology"/>
<name>A0ABS7NWF3_9NOCA</name>
<dbReference type="InterPro" id="IPR037185">
    <property type="entry name" value="EmrE-like"/>
</dbReference>
<feature type="transmembrane region" description="Helical" evidence="2">
    <location>
        <begin position="85"/>
        <end position="108"/>
    </location>
</feature>
<keyword evidence="2" id="KW-1133">Transmembrane helix</keyword>
<feature type="domain" description="EamA" evidence="3">
    <location>
        <begin position="156"/>
        <end position="286"/>
    </location>
</feature>
<feature type="transmembrane region" description="Helical" evidence="2">
    <location>
        <begin position="60"/>
        <end position="79"/>
    </location>
</feature>
<dbReference type="Pfam" id="PF00892">
    <property type="entry name" value="EamA"/>
    <property type="match status" value="2"/>
</dbReference>
<organism evidence="4 5">
    <name type="scientific">Rhodococcoides kroppenstedtii</name>
    <dbReference type="NCBI Taxonomy" id="293050"/>
    <lineage>
        <taxon>Bacteria</taxon>
        <taxon>Bacillati</taxon>
        <taxon>Actinomycetota</taxon>
        <taxon>Actinomycetes</taxon>
        <taxon>Mycobacteriales</taxon>
        <taxon>Nocardiaceae</taxon>
        <taxon>Rhodococcoides</taxon>
    </lineage>
</organism>
<sequence>MTAVLLALVAAVGYGVSDFVGGVASRRVAALRVVIVSYPVSVVVVAVAVPLVGGSPTPSSLVWGALSGVAGGVAVWWFYLALAGGPMAVVSPVTAVLVAGVPVVIGLAVGERPSALAYVGIVAALVAVVLVSRESPDEAAGEVAGGRVLRFTPRIALLTVASGVAFAATFVCLDQAGGDDTGLWPLLASRLAATALVWIVALSTRAFSAPRGSVLHLAAGIAVLDVVANAALLFAFQDGLLSLTSVIASLYPAATVLLAMVMLGERVGTVQKVGMVVALGAVALIAGRG</sequence>
<feature type="transmembrane region" description="Helical" evidence="2">
    <location>
        <begin position="243"/>
        <end position="263"/>
    </location>
</feature>
<gene>
    <name evidence="4" type="ORF">HQ605_16120</name>
</gene>
<feature type="transmembrane region" description="Helical" evidence="2">
    <location>
        <begin position="115"/>
        <end position="131"/>
    </location>
</feature>
<dbReference type="InterPro" id="IPR000620">
    <property type="entry name" value="EamA_dom"/>
</dbReference>